<evidence type="ECO:0000313" key="1">
    <source>
        <dbReference type="EMBL" id="KYH33321.1"/>
    </source>
</evidence>
<dbReference type="RefSeq" id="WP_062279958.1">
    <property type="nucleotide sequence ID" value="NZ_LTBC01000001.1"/>
</dbReference>
<accession>A0A151B087</accession>
<gene>
    <name evidence="1" type="ORF">MOMUL_00220</name>
</gene>
<organism evidence="1 2">
    <name type="scientific">Moorella mulderi DSM 14980</name>
    <dbReference type="NCBI Taxonomy" id="1122241"/>
    <lineage>
        <taxon>Bacteria</taxon>
        <taxon>Bacillati</taxon>
        <taxon>Bacillota</taxon>
        <taxon>Clostridia</taxon>
        <taxon>Neomoorellales</taxon>
        <taxon>Neomoorellaceae</taxon>
        <taxon>Neomoorella</taxon>
    </lineage>
</organism>
<reference evidence="1 2" key="1">
    <citation type="submission" date="2016-02" db="EMBL/GenBank/DDBJ databases">
        <title>Genome sequence of Moorella mulderi DSM 14980.</title>
        <authorList>
            <person name="Poehlein A."/>
            <person name="Daniel R."/>
        </authorList>
    </citation>
    <scope>NUCLEOTIDE SEQUENCE [LARGE SCALE GENOMIC DNA]</scope>
    <source>
        <strain evidence="1 2">DSM 14980</strain>
    </source>
</reference>
<dbReference type="EMBL" id="LTBC01000001">
    <property type="protein sequence ID" value="KYH33321.1"/>
    <property type="molecule type" value="Genomic_DNA"/>
</dbReference>
<name>A0A151B087_9FIRM</name>
<dbReference type="AlphaFoldDB" id="A0A151B087"/>
<keyword evidence="2" id="KW-1185">Reference proteome</keyword>
<dbReference type="PATRIC" id="fig|1122241.3.peg.25"/>
<proteinExistence type="predicted"/>
<protein>
    <submittedName>
        <fullName evidence="1">Uncharacterized protein</fullName>
    </submittedName>
</protein>
<dbReference type="Proteomes" id="UP000075670">
    <property type="component" value="Unassembled WGS sequence"/>
</dbReference>
<comment type="caution">
    <text evidence="1">The sequence shown here is derived from an EMBL/GenBank/DDBJ whole genome shotgun (WGS) entry which is preliminary data.</text>
</comment>
<sequence length="112" mass="12494">MPETLLVDLKAGPYDGTIDVHLIYWWEEEPSARGNGRLKYQAFYSAEAQIHGLGSTHQALSGRLALCPEGGAEMAAVYDSAFSGSGSPRPELYLLRRQDDGWQILWRPLSRE</sequence>
<evidence type="ECO:0000313" key="2">
    <source>
        <dbReference type="Proteomes" id="UP000075670"/>
    </source>
</evidence>